<keyword evidence="3" id="KW-1185">Reference proteome</keyword>
<sequence>MEVIERSQFSIILNPIYYAVTDLVVELEALTFKFGMSLLESEQSKIVKGKISELEKRLSDTLSSIEGEKKHHEQQLKDMLVKNRRLEDDNKKIITKKDEMKIILSELEAKHQGIEKDERRLESNVYEIQSTINQLNYEKNGLEREIVDIREEIRIIQNSISLQQEQGSIGKGFRFLFISGTVVGAVATVASLGAAAPLLAVAGATAGATASAGAITTQICIDNINKSIKEYECEREVRVNKLERTKSRLMSEESQLKFRESQLRDQRLQLDNTSMRISKIKEECSSAEREIAQFEIHIARQKYEIRKLEDKMKQISELSVNLKQILLYVTGIHDVALVVKTDSQFCLKLNNLVRNLGKFEILASNPQNAFKFSSCPTNSVEFCKMRERLEEFKKKAIISGKRSLK</sequence>
<keyword evidence="1" id="KW-0175">Coiled coil</keyword>
<protein>
    <submittedName>
        <fullName evidence="2">Uncharacterized protein</fullName>
    </submittedName>
</protein>
<dbReference type="Proteomes" id="UP001165289">
    <property type="component" value="Unassembled WGS sequence"/>
</dbReference>
<comment type="caution">
    <text evidence="2">The sequence shown here is derived from an EMBL/GenBank/DDBJ whole genome shotgun (WGS) entry which is preliminary data.</text>
</comment>
<organism evidence="2 3">
    <name type="scientific">Oopsacas minuta</name>
    <dbReference type="NCBI Taxonomy" id="111878"/>
    <lineage>
        <taxon>Eukaryota</taxon>
        <taxon>Metazoa</taxon>
        <taxon>Porifera</taxon>
        <taxon>Hexactinellida</taxon>
        <taxon>Hexasterophora</taxon>
        <taxon>Lyssacinosida</taxon>
        <taxon>Leucopsacidae</taxon>
        <taxon>Oopsacas</taxon>
    </lineage>
</organism>
<evidence type="ECO:0000313" key="3">
    <source>
        <dbReference type="Proteomes" id="UP001165289"/>
    </source>
</evidence>
<gene>
    <name evidence="2" type="ORF">LOD99_15715</name>
</gene>
<feature type="coiled-coil region" evidence="1">
    <location>
        <begin position="69"/>
        <end position="159"/>
    </location>
</feature>
<accession>A0AAV7KBB2</accession>
<evidence type="ECO:0000313" key="2">
    <source>
        <dbReference type="EMBL" id="KAI6658000.1"/>
    </source>
</evidence>
<dbReference type="AlphaFoldDB" id="A0AAV7KBB2"/>
<name>A0AAV7KBB2_9METZ</name>
<evidence type="ECO:0000256" key="1">
    <source>
        <dbReference type="SAM" id="Coils"/>
    </source>
</evidence>
<dbReference type="EMBL" id="JAKMXF010000110">
    <property type="protein sequence ID" value="KAI6658000.1"/>
    <property type="molecule type" value="Genomic_DNA"/>
</dbReference>
<feature type="coiled-coil region" evidence="1">
    <location>
        <begin position="263"/>
        <end position="325"/>
    </location>
</feature>
<reference evidence="2 3" key="1">
    <citation type="journal article" date="2023" name="BMC Biol.">
        <title>The compact genome of the sponge Oopsacas minuta (Hexactinellida) is lacking key metazoan core genes.</title>
        <authorList>
            <person name="Santini S."/>
            <person name="Schenkelaars Q."/>
            <person name="Jourda C."/>
            <person name="Duchesne M."/>
            <person name="Belahbib H."/>
            <person name="Rocher C."/>
            <person name="Selva M."/>
            <person name="Riesgo A."/>
            <person name="Vervoort M."/>
            <person name="Leys S.P."/>
            <person name="Kodjabachian L."/>
            <person name="Le Bivic A."/>
            <person name="Borchiellini C."/>
            <person name="Claverie J.M."/>
            <person name="Renard E."/>
        </authorList>
    </citation>
    <scope>NUCLEOTIDE SEQUENCE [LARGE SCALE GENOMIC DNA]</scope>
    <source>
        <strain evidence="2">SPO-2</strain>
    </source>
</reference>
<proteinExistence type="predicted"/>